<dbReference type="GO" id="GO:0005739">
    <property type="term" value="C:mitochondrion"/>
    <property type="evidence" value="ECO:0007669"/>
    <property type="project" value="TreeGrafter"/>
</dbReference>
<evidence type="ECO:0000256" key="1">
    <source>
        <dbReference type="ARBA" id="ARBA00004141"/>
    </source>
</evidence>
<sequence length="209" mass="24033">MASIFRAYMHQLRVHTLRTQMLTSAVVMGLGNIITQQGVSKRGWDKHDWKATTRFAAYGCFIFTPVANRWHYLVNRIQFSSVIGTTLTRLVIDMSLFAPFATTWFFLWMGLLEGRPLGEIRQRWETNFTRILTRQWMVFGPAQAVNMTVVPVYARPPVMNMVGLGWSTYLSLISAELERESARGEIPETLKIQKLEKIEVDRISAAVME</sequence>
<comment type="similarity">
    <text evidence="2 6">Belongs to the peroxisomal membrane protein PXMP2/4 family.</text>
</comment>
<comment type="subcellular location">
    <subcellularLocation>
        <location evidence="1">Membrane</location>
        <topology evidence="1">Multi-pass membrane protein</topology>
    </subcellularLocation>
</comment>
<evidence type="ECO:0000256" key="6">
    <source>
        <dbReference type="RuleBase" id="RU363053"/>
    </source>
</evidence>
<keyword evidence="3 6" id="KW-0812">Transmembrane</keyword>
<keyword evidence="5 6" id="KW-0472">Membrane</keyword>
<dbReference type="EMBL" id="JH795879">
    <property type="protein sequence ID" value="EJT97029.1"/>
    <property type="molecule type" value="Genomic_DNA"/>
</dbReference>
<evidence type="ECO:0000256" key="4">
    <source>
        <dbReference type="ARBA" id="ARBA00022989"/>
    </source>
</evidence>
<evidence type="ECO:0000313" key="8">
    <source>
        <dbReference type="Proteomes" id="UP000030653"/>
    </source>
</evidence>
<dbReference type="Pfam" id="PF04117">
    <property type="entry name" value="Mpv17_PMP22"/>
    <property type="match status" value="1"/>
</dbReference>
<dbReference type="OMA" id="AYMKTRH"/>
<accession>M5FQK4</accession>
<proteinExistence type="inferred from homology"/>
<dbReference type="Proteomes" id="UP000030653">
    <property type="component" value="Unassembled WGS sequence"/>
</dbReference>
<evidence type="ECO:0000256" key="2">
    <source>
        <dbReference type="ARBA" id="ARBA00006824"/>
    </source>
</evidence>
<evidence type="ECO:0000256" key="3">
    <source>
        <dbReference type="ARBA" id="ARBA00022692"/>
    </source>
</evidence>
<protein>
    <submittedName>
        <fullName evidence="7">Uncharacterized protein</fullName>
    </submittedName>
</protein>
<keyword evidence="8" id="KW-1185">Reference proteome</keyword>
<keyword evidence="4 6" id="KW-1133">Transmembrane helix</keyword>
<dbReference type="OrthoDB" id="430207at2759"/>
<feature type="transmembrane region" description="Helical" evidence="6">
    <location>
        <begin position="94"/>
        <end position="112"/>
    </location>
</feature>
<dbReference type="AlphaFoldDB" id="M5FQK4"/>
<feature type="transmembrane region" description="Helical" evidence="6">
    <location>
        <begin position="17"/>
        <end position="34"/>
    </location>
</feature>
<evidence type="ECO:0000313" key="7">
    <source>
        <dbReference type="EMBL" id="EJT97029.1"/>
    </source>
</evidence>
<dbReference type="HOGENOM" id="CLU_049109_8_1_1"/>
<name>M5FQK4_DACPD</name>
<dbReference type="RefSeq" id="XP_040623927.1">
    <property type="nucleotide sequence ID" value="XM_040776735.1"/>
</dbReference>
<evidence type="ECO:0000256" key="5">
    <source>
        <dbReference type="ARBA" id="ARBA00023136"/>
    </source>
</evidence>
<dbReference type="InterPro" id="IPR007248">
    <property type="entry name" value="Mpv17_PMP22"/>
</dbReference>
<dbReference type="GeneID" id="63691797"/>
<dbReference type="PANTHER" id="PTHR11266:SF17">
    <property type="entry name" value="PROTEIN MPV17"/>
    <property type="match status" value="1"/>
</dbReference>
<dbReference type="GO" id="GO:0016020">
    <property type="term" value="C:membrane"/>
    <property type="evidence" value="ECO:0007669"/>
    <property type="project" value="UniProtKB-SubCell"/>
</dbReference>
<reference evidence="7 8" key="1">
    <citation type="journal article" date="2012" name="Science">
        <title>The Paleozoic origin of enzymatic lignin decomposition reconstructed from 31 fungal genomes.</title>
        <authorList>
            <person name="Floudas D."/>
            <person name="Binder M."/>
            <person name="Riley R."/>
            <person name="Barry K."/>
            <person name="Blanchette R.A."/>
            <person name="Henrissat B."/>
            <person name="Martinez A.T."/>
            <person name="Otillar R."/>
            <person name="Spatafora J.W."/>
            <person name="Yadav J.S."/>
            <person name="Aerts A."/>
            <person name="Benoit I."/>
            <person name="Boyd A."/>
            <person name="Carlson A."/>
            <person name="Copeland A."/>
            <person name="Coutinho P.M."/>
            <person name="de Vries R.P."/>
            <person name="Ferreira P."/>
            <person name="Findley K."/>
            <person name="Foster B."/>
            <person name="Gaskell J."/>
            <person name="Glotzer D."/>
            <person name="Gorecki P."/>
            <person name="Heitman J."/>
            <person name="Hesse C."/>
            <person name="Hori C."/>
            <person name="Igarashi K."/>
            <person name="Jurgens J.A."/>
            <person name="Kallen N."/>
            <person name="Kersten P."/>
            <person name="Kohler A."/>
            <person name="Kuees U."/>
            <person name="Kumar T.K.A."/>
            <person name="Kuo A."/>
            <person name="LaButti K."/>
            <person name="Larrondo L.F."/>
            <person name="Lindquist E."/>
            <person name="Ling A."/>
            <person name="Lombard V."/>
            <person name="Lucas S."/>
            <person name="Lundell T."/>
            <person name="Martin R."/>
            <person name="McLaughlin D.J."/>
            <person name="Morgenstern I."/>
            <person name="Morin E."/>
            <person name="Murat C."/>
            <person name="Nagy L.G."/>
            <person name="Nolan M."/>
            <person name="Ohm R.A."/>
            <person name="Patyshakuliyeva A."/>
            <person name="Rokas A."/>
            <person name="Ruiz-Duenas F.J."/>
            <person name="Sabat G."/>
            <person name="Salamov A."/>
            <person name="Samejima M."/>
            <person name="Schmutz J."/>
            <person name="Slot J.C."/>
            <person name="St John F."/>
            <person name="Stenlid J."/>
            <person name="Sun H."/>
            <person name="Sun S."/>
            <person name="Syed K."/>
            <person name="Tsang A."/>
            <person name="Wiebenga A."/>
            <person name="Young D."/>
            <person name="Pisabarro A."/>
            <person name="Eastwood D.C."/>
            <person name="Martin F."/>
            <person name="Cullen D."/>
            <person name="Grigoriev I.V."/>
            <person name="Hibbett D.S."/>
        </authorList>
    </citation>
    <scope>NUCLEOTIDE SEQUENCE [LARGE SCALE GENOMIC DNA]</scope>
    <source>
        <strain evidence="7 8">DJM-731 SS1</strain>
    </source>
</reference>
<dbReference type="STRING" id="1858805.M5FQK4"/>
<feature type="transmembrane region" description="Helical" evidence="6">
    <location>
        <begin position="55"/>
        <end position="74"/>
    </location>
</feature>
<organism evidence="7 8">
    <name type="scientific">Dacryopinax primogenitus (strain DJM 731)</name>
    <name type="common">Brown rot fungus</name>
    <dbReference type="NCBI Taxonomy" id="1858805"/>
    <lineage>
        <taxon>Eukaryota</taxon>
        <taxon>Fungi</taxon>
        <taxon>Dikarya</taxon>
        <taxon>Basidiomycota</taxon>
        <taxon>Agaricomycotina</taxon>
        <taxon>Dacrymycetes</taxon>
        <taxon>Dacrymycetales</taxon>
        <taxon>Dacrymycetaceae</taxon>
        <taxon>Dacryopinax</taxon>
    </lineage>
</organism>
<gene>
    <name evidence="7" type="ORF">DACRYDRAFT_85461</name>
</gene>
<dbReference type="PANTHER" id="PTHR11266">
    <property type="entry name" value="PEROXISOMAL MEMBRANE PROTEIN 2, PXMP2 MPV17"/>
    <property type="match status" value="1"/>
</dbReference>